<keyword evidence="3" id="KW-0804">Transcription</keyword>
<organism evidence="5 6">
    <name type="scientific">Amnibacterium endophyticum</name>
    <dbReference type="NCBI Taxonomy" id="2109337"/>
    <lineage>
        <taxon>Bacteria</taxon>
        <taxon>Bacillati</taxon>
        <taxon>Actinomycetota</taxon>
        <taxon>Actinomycetes</taxon>
        <taxon>Micrococcales</taxon>
        <taxon>Microbacteriaceae</taxon>
        <taxon>Amnibacterium</taxon>
    </lineage>
</organism>
<evidence type="ECO:0000259" key="4">
    <source>
        <dbReference type="PROSITE" id="PS01124"/>
    </source>
</evidence>
<accession>A0ABW4LDL3</accession>
<evidence type="ECO:0000313" key="6">
    <source>
        <dbReference type="Proteomes" id="UP001597347"/>
    </source>
</evidence>
<dbReference type="Pfam" id="PF12833">
    <property type="entry name" value="HTH_18"/>
    <property type="match status" value="1"/>
</dbReference>
<dbReference type="EMBL" id="JBHUEA010000008">
    <property type="protein sequence ID" value="MFD1721268.1"/>
    <property type="molecule type" value="Genomic_DNA"/>
</dbReference>
<keyword evidence="2" id="KW-0238">DNA-binding</keyword>
<proteinExistence type="predicted"/>
<gene>
    <name evidence="5" type="ORF">ACFSBI_06870</name>
</gene>
<evidence type="ECO:0000256" key="2">
    <source>
        <dbReference type="ARBA" id="ARBA00023125"/>
    </source>
</evidence>
<dbReference type="SMART" id="SM00342">
    <property type="entry name" value="HTH_ARAC"/>
    <property type="match status" value="1"/>
</dbReference>
<dbReference type="InterPro" id="IPR050204">
    <property type="entry name" value="AraC_XylS_family_regulators"/>
</dbReference>
<dbReference type="PANTHER" id="PTHR46796:SF12">
    <property type="entry name" value="HTH-TYPE DNA-BINDING TRANSCRIPTIONAL ACTIVATOR EUTR"/>
    <property type="match status" value="1"/>
</dbReference>
<dbReference type="InterPro" id="IPR009057">
    <property type="entry name" value="Homeodomain-like_sf"/>
</dbReference>
<dbReference type="SUPFAM" id="SSF46689">
    <property type="entry name" value="Homeodomain-like"/>
    <property type="match status" value="2"/>
</dbReference>
<keyword evidence="6" id="KW-1185">Reference proteome</keyword>
<dbReference type="RefSeq" id="WP_377933351.1">
    <property type="nucleotide sequence ID" value="NZ_JBHUEA010000008.1"/>
</dbReference>
<dbReference type="PROSITE" id="PS01124">
    <property type="entry name" value="HTH_ARAC_FAMILY_2"/>
    <property type="match status" value="1"/>
</dbReference>
<comment type="caution">
    <text evidence="5">The sequence shown here is derived from an EMBL/GenBank/DDBJ whole genome shotgun (WGS) entry which is preliminary data.</text>
</comment>
<dbReference type="PANTHER" id="PTHR46796">
    <property type="entry name" value="HTH-TYPE TRANSCRIPTIONAL ACTIVATOR RHAS-RELATED"/>
    <property type="match status" value="1"/>
</dbReference>
<protein>
    <submittedName>
        <fullName evidence="5">Helix-turn-helix transcriptional regulator</fullName>
    </submittedName>
</protein>
<evidence type="ECO:0000256" key="3">
    <source>
        <dbReference type="ARBA" id="ARBA00023163"/>
    </source>
</evidence>
<reference evidence="6" key="1">
    <citation type="journal article" date="2019" name="Int. J. Syst. Evol. Microbiol.">
        <title>The Global Catalogue of Microorganisms (GCM) 10K type strain sequencing project: providing services to taxonomists for standard genome sequencing and annotation.</title>
        <authorList>
            <consortium name="The Broad Institute Genomics Platform"/>
            <consortium name="The Broad Institute Genome Sequencing Center for Infectious Disease"/>
            <person name="Wu L."/>
            <person name="Ma J."/>
        </authorList>
    </citation>
    <scope>NUCLEOTIDE SEQUENCE [LARGE SCALE GENOMIC DNA]</scope>
    <source>
        <strain evidence="6">CGMCC 1.12471</strain>
    </source>
</reference>
<evidence type="ECO:0000256" key="1">
    <source>
        <dbReference type="ARBA" id="ARBA00023015"/>
    </source>
</evidence>
<name>A0ABW4LDL3_9MICO</name>
<keyword evidence="1" id="KW-0805">Transcription regulation</keyword>
<dbReference type="Gene3D" id="1.10.10.60">
    <property type="entry name" value="Homeodomain-like"/>
    <property type="match status" value="1"/>
</dbReference>
<evidence type="ECO:0000313" key="5">
    <source>
        <dbReference type="EMBL" id="MFD1721268.1"/>
    </source>
</evidence>
<sequence length="315" mass="33852">MLQQDERVVVATEHRDDALALLGRAMPGLTVRAEGGDEPLAVRWTAVRAGGMQLSELRVRGAASATGAPASGVVTAGVVLSGRYDAEYARHRLDTTRPFLQPAEPVALRLRDAHVRLVEFDADRFRAAAERAGDRGGRRLRLLRTRPVSDDAADAWRWTAASLHDALVVAASANPVLRDELFELGVRMLLGTFGEVVTQAAAADVRAAPAAVRRAVAFLEEHAAGTVTVPEVAAAARVSPRSLQALFRRHLGVTPLAHLHAIRLDAARRDLLAGGAAVGTVHEIAERWGFGNSGRFARLYAERFGERPSDTLRLG</sequence>
<dbReference type="Proteomes" id="UP001597347">
    <property type="component" value="Unassembled WGS sequence"/>
</dbReference>
<feature type="domain" description="HTH araC/xylS-type" evidence="4">
    <location>
        <begin position="213"/>
        <end position="314"/>
    </location>
</feature>
<dbReference type="InterPro" id="IPR018060">
    <property type="entry name" value="HTH_AraC"/>
</dbReference>